<evidence type="ECO:0000313" key="2">
    <source>
        <dbReference type="EMBL" id="OAV91375.1"/>
    </source>
</evidence>
<evidence type="ECO:0000313" key="3">
    <source>
        <dbReference type="EnsemblFungi" id="PTTG_05707-t43_1-p1"/>
    </source>
</evidence>
<feature type="compositionally biased region" description="Basic and acidic residues" evidence="1">
    <location>
        <begin position="152"/>
        <end position="164"/>
    </location>
</feature>
<reference evidence="2" key="2">
    <citation type="submission" date="2016-05" db="EMBL/GenBank/DDBJ databases">
        <title>Comparative analysis highlights variable genome content of wheat rusts and divergence of the mating loci.</title>
        <authorList>
            <person name="Cuomo C.A."/>
            <person name="Bakkeren G."/>
            <person name="Szabo L."/>
            <person name="Khalil H."/>
            <person name="Joly D."/>
            <person name="Goldberg J."/>
            <person name="Young S."/>
            <person name="Zeng Q."/>
            <person name="Fellers J."/>
        </authorList>
    </citation>
    <scope>NUCLEOTIDE SEQUENCE [LARGE SCALE GENOMIC DNA]</scope>
    <source>
        <strain evidence="2">1-1 BBBD Race 1</strain>
    </source>
</reference>
<gene>
    <name evidence="2" type="ORF">PTTG_05707</name>
</gene>
<dbReference type="AlphaFoldDB" id="A0A0C4EY08"/>
<dbReference type="Proteomes" id="UP000005240">
    <property type="component" value="Unassembled WGS sequence"/>
</dbReference>
<sequence>MQFSVPIAVCLAFAHTPIARPFNPTLPSSSLGSPLGLPTPDYIINNPNLPIRPQPVPANNGPTPNDPLRFLNPNNLYGPPINNPSGIVSPAPNPYPYPQAYGNPALAYSYGRDNRFDGASDTFSAGPAGIFSDSSRNGAYDSQRGSGVLFQKEAKPQDDSKSKA</sequence>
<dbReference type="EnsemblFungi" id="PTTG_05707-t43_1">
    <property type="protein sequence ID" value="PTTG_05707-t43_1-p1"/>
    <property type="gene ID" value="PTTG_05707"/>
</dbReference>
<protein>
    <submittedName>
        <fullName evidence="2 3">Uncharacterized protein</fullName>
    </submittedName>
</protein>
<feature type="region of interest" description="Disordered" evidence="1">
    <location>
        <begin position="119"/>
        <end position="164"/>
    </location>
</feature>
<keyword evidence="4" id="KW-1185">Reference proteome</keyword>
<evidence type="ECO:0000256" key="1">
    <source>
        <dbReference type="SAM" id="MobiDB-lite"/>
    </source>
</evidence>
<accession>A0A0C4EY08</accession>
<organism evidence="2">
    <name type="scientific">Puccinia triticina (isolate 1-1 / race 1 (BBBD))</name>
    <name type="common">Brown leaf rust fungus</name>
    <dbReference type="NCBI Taxonomy" id="630390"/>
    <lineage>
        <taxon>Eukaryota</taxon>
        <taxon>Fungi</taxon>
        <taxon>Dikarya</taxon>
        <taxon>Basidiomycota</taxon>
        <taxon>Pucciniomycotina</taxon>
        <taxon>Pucciniomycetes</taxon>
        <taxon>Pucciniales</taxon>
        <taxon>Pucciniaceae</taxon>
        <taxon>Puccinia</taxon>
    </lineage>
</organism>
<name>A0A0C4EY08_PUCT1</name>
<dbReference type="EMBL" id="ADAS02000081">
    <property type="protein sequence ID" value="OAV91375.1"/>
    <property type="molecule type" value="Genomic_DNA"/>
</dbReference>
<reference evidence="3" key="4">
    <citation type="submission" date="2025-05" db="UniProtKB">
        <authorList>
            <consortium name="EnsemblFungi"/>
        </authorList>
    </citation>
    <scope>IDENTIFICATION</scope>
    <source>
        <strain evidence="3">isolate 1-1 / race 1 (BBBD)</strain>
    </source>
</reference>
<reference evidence="2" key="1">
    <citation type="submission" date="2009-11" db="EMBL/GenBank/DDBJ databases">
        <authorList>
            <consortium name="The Broad Institute Genome Sequencing Platform"/>
            <person name="Ward D."/>
            <person name="Feldgarden M."/>
            <person name="Earl A."/>
            <person name="Young S.K."/>
            <person name="Zeng Q."/>
            <person name="Koehrsen M."/>
            <person name="Alvarado L."/>
            <person name="Berlin A."/>
            <person name="Bochicchio J."/>
            <person name="Borenstein D."/>
            <person name="Chapman S.B."/>
            <person name="Chen Z."/>
            <person name="Engels R."/>
            <person name="Freedman E."/>
            <person name="Gellesch M."/>
            <person name="Goldberg J."/>
            <person name="Griggs A."/>
            <person name="Gujja S."/>
            <person name="Heilman E."/>
            <person name="Heiman D."/>
            <person name="Hepburn T."/>
            <person name="Howarth C."/>
            <person name="Jen D."/>
            <person name="Larson L."/>
            <person name="Lewis B."/>
            <person name="Mehta T."/>
            <person name="Park D."/>
            <person name="Pearson M."/>
            <person name="Roberts A."/>
            <person name="Saif S."/>
            <person name="Shea T."/>
            <person name="Shenoy N."/>
            <person name="Sisk P."/>
            <person name="Stolte C."/>
            <person name="Sykes S."/>
            <person name="Thomson T."/>
            <person name="Walk T."/>
            <person name="White J."/>
            <person name="Yandava C."/>
            <person name="Izard J."/>
            <person name="Baranova O.V."/>
            <person name="Blanton J.M."/>
            <person name="Tanner A.C."/>
            <person name="Dewhirst F.E."/>
            <person name="Haas B."/>
            <person name="Nusbaum C."/>
            <person name="Birren B."/>
        </authorList>
    </citation>
    <scope>NUCLEOTIDE SEQUENCE [LARGE SCALE GENOMIC DNA]</scope>
    <source>
        <strain evidence="2">1-1 BBBD Race 1</strain>
    </source>
</reference>
<dbReference type="VEuPathDB" id="FungiDB:PTTG_05707"/>
<reference evidence="3 4" key="3">
    <citation type="journal article" date="2017" name="G3 (Bethesda)">
        <title>Comparative analysis highlights variable genome content of wheat rusts and divergence of the mating loci.</title>
        <authorList>
            <person name="Cuomo C.A."/>
            <person name="Bakkeren G."/>
            <person name="Khalil H.B."/>
            <person name="Panwar V."/>
            <person name="Joly D."/>
            <person name="Linning R."/>
            <person name="Sakthikumar S."/>
            <person name="Song X."/>
            <person name="Adiconis X."/>
            <person name="Fan L."/>
            <person name="Goldberg J.M."/>
            <person name="Levin J.Z."/>
            <person name="Young S."/>
            <person name="Zeng Q."/>
            <person name="Anikster Y."/>
            <person name="Bruce M."/>
            <person name="Wang M."/>
            <person name="Yin C."/>
            <person name="McCallum B."/>
            <person name="Szabo L.J."/>
            <person name="Hulbert S."/>
            <person name="Chen X."/>
            <person name="Fellers J.P."/>
        </authorList>
    </citation>
    <scope>NUCLEOTIDE SEQUENCE</scope>
    <source>
        <strain evidence="3">isolate 1-1 / race 1 (BBBD)</strain>
        <strain evidence="4">Isolate 1-1 / race 1 (BBBD)</strain>
    </source>
</reference>
<dbReference type="OMA" id="NLPIRPQ"/>
<evidence type="ECO:0000313" key="4">
    <source>
        <dbReference type="Proteomes" id="UP000005240"/>
    </source>
</evidence>
<proteinExistence type="predicted"/>